<evidence type="ECO:0000313" key="1">
    <source>
        <dbReference type="EMBL" id="KAF0749005.1"/>
    </source>
</evidence>
<dbReference type="AlphaFoldDB" id="A0A6G0Y4B6"/>
<gene>
    <name evidence="1" type="ORF">FWK35_00022232</name>
</gene>
<dbReference type="Proteomes" id="UP000478052">
    <property type="component" value="Unassembled WGS sequence"/>
</dbReference>
<evidence type="ECO:0000313" key="2">
    <source>
        <dbReference type="Proteomes" id="UP000478052"/>
    </source>
</evidence>
<keyword evidence="2" id="KW-1185">Reference proteome</keyword>
<reference evidence="1 2" key="1">
    <citation type="submission" date="2019-08" db="EMBL/GenBank/DDBJ databases">
        <title>Whole genome of Aphis craccivora.</title>
        <authorList>
            <person name="Voronova N.V."/>
            <person name="Shulinski R.S."/>
            <person name="Bandarenka Y.V."/>
            <person name="Zhorov D.G."/>
            <person name="Warner D."/>
        </authorList>
    </citation>
    <scope>NUCLEOTIDE SEQUENCE [LARGE SCALE GENOMIC DNA]</scope>
    <source>
        <strain evidence="1">180601</strain>
        <tissue evidence="1">Whole Body</tissue>
    </source>
</reference>
<dbReference type="EMBL" id="VUJU01006264">
    <property type="protein sequence ID" value="KAF0749005.1"/>
    <property type="molecule type" value="Genomic_DNA"/>
</dbReference>
<comment type="caution">
    <text evidence="1">The sequence shown here is derived from an EMBL/GenBank/DDBJ whole genome shotgun (WGS) entry which is preliminary data.</text>
</comment>
<accession>A0A6G0Y4B6</accession>
<protein>
    <submittedName>
        <fullName evidence="1">Uncharacterized protein</fullName>
    </submittedName>
</protein>
<name>A0A6G0Y4B6_APHCR</name>
<sequence>MFIIVYRLLLLCNKIVDTIYEIIITLKSRFSKSTLKWAIYLYLTNADRHKADEILENQAWEVFKSKDTGIKEKAAS</sequence>
<proteinExistence type="predicted"/>
<organism evidence="1 2">
    <name type="scientific">Aphis craccivora</name>
    <name type="common">Cowpea aphid</name>
    <dbReference type="NCBI Taxonomy" id="307492"/>
    <lineage>
        <taxon>Eukaryota</taxon>
        <taxon>Metazoa</taxon>
        <taxon>Ecdysozoa</taxon>
        <taxon>Arthropoda</taxon>
        <taxon>Hexapoda</taxon>
        <taxon>Insecta</taxon>
        <taxon>Pterygota</taxon>
        <taxon>Neoptera</taxon>
        <taxon>Paraneoptera</taxon>
        <taxon>Hemiptera</taxon>
        <taxon>Sternorrhyncha</taxon>
        <taxon>Aphidomorpha</taxon>
        <taxon>Aphidoidea</taxon>
        <taxon>Aphididae</taxon>
        <taxon>Aphidini</taxon>
        <taxon>Aphis</taxon>
        <taxon>Aphis</taxon>
    </lineage>
</organism>